<keyword evidence="3" id="KW-1185">Reference proteome</keyword>
<dbReference type="GeneID" id="35598665"/>
<dbReference type="EMBL" id="FJUY01000004">
    <property type="protein sequence ID" value="CZT17627.1"/>
    <property type="molecule type" value="Genomic_DNA"/>
</dbReference>
<reference evidence="2 3" key="1">
    <citation type="submission" date="2016-03" db="EMBL/GenBank/DDBJ databases">
        <authorList>
            <person name="Ploux O."/>
        </authorList>
    </citation>
    <scope>NUCLEOTIDE SEQUENCE [LARGE SCALE GENOMIC DNA]</scope>
    <source>
        <strain evidence="2 3">URUG2</strain>
    </source>
</reference>
<organism evidence="2 3">
    <name type="scientific">Ramularia collo-cygni</name>
    <dbReference type="NCBI Taxonomy" id="112498"/>
    <lineage>
        <taxon>Eukaryota</taxon>
        <taxon>Fungi</taxon>
        <taxon>Dikarya</taxon>
        <taxon>Ascomycota</taxon>
        <taxon>Pezizomycotina</taxon>
        <taxon>Dothideomycetes</taxon>
        <taxon>Dothideomycetidae</taxon>
        <taxon>Mycosphaerellales</taxon>
        <taxon>Mycosphaerellaceae</taxon>
        <taxon>Ramularia</taxon>
    </lineage>
</organism>
<dbReference type="RefSeq" id="XP_023624518.1">
    <property type="nucleotide sequence ID" value="XM_023768750.1"/>
</dbReference>
<sequence>MSSTPKKNDMKSPAKSRQELAKEKQQELKTRRDAVSELQKNAYGSLPVGGLFIALFVSADPHQSDAFHWGIYHHATSFKGTKYHITGSAGRWIAAHSDARNTFKSQSLSVLVQIGQIPQSATDQLDQIMKSHDHELNNLPGLTCRVWVFTVVEKLVAAGLLTMTGTTSTLEDECKAYGNQLSSGDAQKDQPRPVVRSAICS</sequence>
<accession>A0A2D3UZ20</accession>
<dbReference type="AlphaFoldDB" id="A0A2D3UZ20"/>
<dbReference type="OrthoDB" id="3016366at2759"/>
<evidence type="ECO:0000313" key="2">
    <source>
        <dbReference type="EMBL" id="CZT17627.1"/>
    </source>
</evidence>
<dbReference type="InterPro" id="IPR046670">
    <property type="entry name" value="DUF6540"/>
</dbReference>
<dbReference type="Pfam" id="PF20174">
    <property type="entry name" value="DUF6540"/>
    <property type="match status" value="1"/>
</dbReference>
<evidence type="ECO:0000313" key="3">
    <source>
        <dbReference type="Proteomes" id="UP000225277"/>
    </source>
</evidence>
<feature type="region of interest" description="Disordered" evidence="1">
    <location>
        <begin position="1"/>
        <end position="33"/>
    </location>
</feature>
<evidence type="ECO:0000256" key="1">
    <source>
        <dbReference type="SAM" id="MobiDB-lite"/>
    </source>
</evidence>
<gene>
    <name evidence="2" type="ORF">RCC_03464</name>
</gene>
<proteinExistence type="predicted"/>
<protein>
    <submittedName>
        <fullName evidence="2">Uncharacterized protein</fullName>
    </submittedName>
</protein>
<dbReference type="Proteomes" id="UP000225277">
    <property type="component" value="Unassembled WGS sequence"/>
</dbReference>
<name>A0A2D3UZ20_9PEZI</name>